<comment type="caution">
    <text evidence="1">The sequence shown here is derived from an EMBL/GenBank/DDBJ whole genome shotgun (WGS) entry which is preliminary data.</text>
</comment>
<evidence type="ECO:0000313" key="2">
    <source>
        <dbReference type="Proteomes" id="UP001642520"/>
    </source>
</evidence>
<accession>A0ABP1MWD3</accession>
<sequence length="138" mass="15885">MQNGTKESSKEANCEDFMLIMRILWVWCLFVGPGRPNCCFLGFPTNTTLFTGPLLEEANFRIKFVDIKDSLEDVVCCCSSFSAVHVCWLIDDSEFQVLDLSPERGRPKIYENIQLLPLYNTTRPVTEEKHKELMCLQP</sequence>
<name>A0ABP1MWD3_XYLVO</name>
<protein>
    <submittedName>
        <fullName evidence="1">Uncharacterized protein</fullName>
    </submittedName>
</protein>
<dbReference type="Proteomes" id="UP001642520">
    <property type="component" value="Unassembled WGS sequence"/>
</dbReference>
<keyword evidence="2" id="KW-1185">Reference proteome</keyword>
<reference evidence="1 2" key="1">
    <citation type="submission" date="2024-08" db="EMBL/GenBank/DDBJ databases">
        <authorList>
            <person name="Will J Nash"/>
            <person name="Angela Man"/>
            <person name="Seanna McTaggart"/>
            <person name="Kendall Baker"/>
            <person name="Tom Barker"/>
            <person name="Leah Catchpole"/>
            <person name="Alex Durrant"/>
            <person name="Karim Gharbi"/>
            <person name="Naomi Irish"/>
            <person name="Gemy Kaithakottil"/>
            <person name="Debby Ku"/>
            <person name="Aaliyah Providence"/>
            <person name="Felix Shaw"/>
            <person name="David Swarbreck"/>
            <person name="Chris Watkins"/>
            <person name="Ann M. McCartney"/>
            <person name="Giulio Formenti"/>
            <person name="Alice Mouton"/>
            <person name="Noel Vella"/>
            <person name="Bjorn M von Reumont"/>
            <person name="Adriana Vella"/>
            <person name="Wilfried Haerty"/>
        </authorList>
    </citation>
    <scope>NUCLEOTIDE SEQUENCE [LARGE SCALE GENOMIC DNA]</scope>
</reference>
<dbReference type="EMBL" id="CAXAJV020001280">
    <property type="protein sequence ID" value="CAL7933054.1"/>
    <property type="molecule type" value="Genomic_DNA"/>
</dbReference>
<organism evidence="1 2">
    <name type="scientific">Xylocopa violacea</name>
    <name type="common">Violet carpenter bee</name>
    <name type="synonym">Apis violacea</name>
    <dbReference type="NCBI Taxonomy" id="135666"/>
    <lineage>
        <taxon>Eukaryota</taxon>
        <taxon>Metazoa</taxon>
        <taxon>Ecdysozoa</taxon>
        <taxon>Arthropoda</taxon>
        <taxon>Hexapoda</taxon>
        <taxon>Insecta</taxon>
        <taxon>Pterygota</taxon>
        <taxon>Neoptera</taxon>
        <taxon>Endopterygota</taxon>
        <taxon>Hymenoptera</taxon>
        <taxon>Apocrita</taxon>
        <taxon>Aculeata</taxon>
        <taxon>Apoidea</taxon>
        <taxon>Anthophila</taxon>
        <taxon>Apidae</taxon>
        <taxon>Xylocopa</taxon>
        <taxon>Xylocopa</taxon>
    </lineage>
</organism>
<gene>
    <name evidence="1" type="ORF">XYLVIOL_LOCUS274</name>
</gene>
<evidence type="ECO:0000313" key="1">
    <source>
        <dbReference type="EMBL" id="CAL7933054.1"/>
    </source>
</evidence>
<proteinExistence type="predicted"/>